<dbReference type="Pfam" id="PF13335">
    <property type="entry name" value="Mg_chelatase_C"/>
    <property type="match status" value="1"/>
</dbReference>
<proteinExistence type="predicted"/>
<dbReference type="PANTHER" id="PTHR32039">
    <property type="entry name" value="MAGNESIUM-CHELATASE SUBUNIT CHLI"/>
    <property type="match status" value="1"/>
</dbReference>
<dbReference type="Pfam" id="PF01078">
    <property type="entry name" value="Mg_chelatase"/>
    <property type="match status" value="1"/>
</dbReference>
<evidence type="ECO:0000259" key="2">
    <source>
        <dbReference type="Pfam" id="PF13335"/>
    </source>
</evidence>
<name>A0A7U8C916_NEPCE</name>
<dbReference type="InterPro" id="IPR025158">
    <property type="entry name" value="Mg_chelat-rel_C"/>
</dbReference>
<evidence type="ECO:0000259" key="1">
    <source>
        <dbReference type="Pfam" id="PF01078"/>
    </source>
</evidence>
<comment type="caution">
    <text evidence="3">The sequence shown here is derived from an EMBL/GenBank/DDBJ whole genome shotgun (WGS) entry which is preliminary data.</text>
</comment>
<dbReference type="AlphaFoldDB" id="A0A7U8C916"/>
<dbReference type="PANTHER" id="PTHR32039:SF7">
    <property type="entry name" value="COMPETENCE PROTEIN COMM"/>
    <property type="match status" value="1"/>
</dbReference>
<dbReference type="GO" id="GO:0005524">
    <property type="term" value="F:ATP binding"/>
    <property type="evidence" value="ECO:0007669"/>
    <property type="project" value="InterPro"/>
</dbReference>
<dbReference type="SUPFAM" id="SSF52540">
    <property type="entry name" value="P-loop containing nucleoside triphosphate hydrolases"/>
    <property type="match status" value="1"/>
</dbReference>
<dbReference type="InterPro" id="IPR000523">
    <property type="entry name" value="Mg_chelatse_chII-like_cat_dom"/>
</dbReference>
<feature type="domain" description="Mg chelatase-related protein C-terminal" evidence="2">
    <location>
        <begin position="179"/>
        <end position="270"/>
    </location>
</feature>
<protein>
    <submittedName>
        <fullName evidence="3">Mg chelatase-related protein</fullName>
    </submittedName>
</protein>
<sequence length="278" mass="30442">MLANRLPGLLPEMTEAEALSVAAIYSVLQTPQGQGLPRSRPFRTPHHTASSVALVGGGGNPKPGEISLAHQGVLFLDELPEFSRAVLEVLREPLESGEILISRAARQTVFPAQFQMVSAMNPCPCGYFADGTDRCRCSPDQVRRYQGKVSGPLLDRIDIQLSVQAISQKELMDAPVGAESSADVRQRVVESRARQQARQQCPNQHLAGEQLETVCKVAEDDKEMLAAALDKLQLSARAYHRILRVARTIADLDGAEHVERKHLFEALSYRVSARNSIG</sequence>
<dbReference type="InterPro" id="IPR027417">
    <property type="entry name" value="P-loop_NTPase"/>
</dbReference>
<dbReference type="Proteomes" id="UP000002171">
    <property type="component" value="Unassembled WGS sequence"/>
</dbReference>
<feature type="domain" description="Magnesium chelatase ChlI-like catalytic" evidence="1">
    <location>
        <begin position="1"/>
        <end position="170"/>
    </location>
</feature>
<organism evidence="3 4">
    <name type="scientific">Neptuniibacter caesariensis</name>
    <dbReference type="NCBI Taxonomy" id="207954"/>
    <lineage>
        <taxon>Bacteria</taxon>
        <taxon>Pseudomonadati</taxon>
        <taxon>Pseudomonadota</taxon>
        <taxon>Gammaproteobacteria</taxon>
        <taxon>Oceanospirillales</taxon>
        <taxon>Oceanospirillaceae</taxon>
        <taxon>Neptuniibacter</taxon>
    </lineage>
</organism>
<keyword evidence="4" id="KW-1185">Reference proteome</keyword>
<dbReference type="InterPro" id="IPR045006">
    <property type="entry name" value="CHLI-like"/>
</dbReference>
<gene>
    <name evidence="3" type="ORF">MED92_06801</name>
</gene>
<evidence type="ECO:0000313" key="3">
    <source>
        <dbReference type="EMBL" id="EAR62806.1"/>
    </source>
</evidence>
<reference evidence="3 4" key="1">
    <citation type="submission" date="2006-02" db="EMBL/GenBank/DDBJ databases">
        <authorList>
            <person name="Pinhassi J."/>
            <person name="Pedros-Alio C."/>
            <person name="Ferriera S."/>
            <person name="Johnson J."/>
            <person name="Kravitz S."/>
            <person name="Halpern A."/>
            <person name="Remington K."/>
            <person name="Beeson K."/>
            <person name="Tran B."/>
            <person name="Rogers Y.-H."/>
            <person name="Friedman R."/>
            <person name="Venter J.C."/>
        </authorList>
    </citation>
    <scope>NUCLEOTIDE SEQUENCE [LARGE SCALE GENOMIC DNA]</scope>
    <source>
        <strain evidence="3 4">MED92</strain>
    </source>
</reference>
<evidence type="ECO:0000313" key="4">
    <source>
        <dbReference type="Proteomes" id="UP000002171"/>
    </source>
</evidence>
<dbReference type="Gene3D" id="3.40.50.300">
    <property type="entry name" value="P-loop containing nucleotide triphosphate hydrolases"/>
    <property type="match status" value="1"/>
</dbReference>
<dbReference type="EMBL" id="AAOW01000001">
    <property type="protein sequence ID" value="EAR62806.1"/>
    <property type="molecule type" value="Genomic_DNA"/>
</dbReference>
<accession>A0A7U8C916</accession>